<dbReference type="SUPFAM" id="SSF103473">
    <property type="entry name" value="MFS general substrate transporter"/>
    <property type="match status" value="2"/>
</dbReference>
<evidence type="ECO:0000256" key="2">
    <source>
        <dbReference type="ARBA" id="ARBA00022989"/>
    </source>
</evidence>
<dbReference type="AlphaFoldDB" id="A0A955L4M1"/>
<dbReference type="Pfam" id="PF07690">
    <property type="entry name" value="MFS_1"/>
    <property type="match status" value="1"/>
</dbReference>
<evidence type="ECO:0000313" key="7">
    <source>
        <dbReference type="Proteomes" id="UP000783287"/>
    </source>
</evidence>
<proteinExistence type="predicted"/>
<reference evidence="6" key="2">
    <citation type="journal article" date="2021" name="Microbiome">
        <title>Successional dynamics and alternative stable states in a saline activated sludge microbial community over 9 years.</title>
        <authorList>
            <person name="Wang Y."/>
            <person name="Ye J."/>
            <person name="Ju F."/>
            <person name="Liu L."/>
            <person name="Boyd J.A."/>
            <person name="Deng Y."/>
            <person name="Parks D.H."/>
            <person name="Jiang X."/>
            <person name="Yin X."/>
            <person name="Woodcroft B.J."/>
            <person name="Tyson G.W."/>
            <person name="Hugenholtz P."/>
            <person name="Polz M.F."/>
            <person name="Zhang T."/>
        </authorList>
    </citation>
    <scope>NUCLEOTIDE SEQUENCE</scope>
    <source>
        <strain evidence="6">HKST-UBA14</strain>
    </source>
</reference>
<keyword evidence="1 4" id="KW-0812">Transmembrane</keyword>
<feature type="transmembrane region" description="Helical" evidence="4">
    <location>
        <begin position="350"/>
        <end position="372"/>
    </location>
</feature>
<gene>
    <name evidence="6" type="ORF">KC909_00965</name>
</gene>
<feature type="transmembrane region" description="Helical" evidence="4">
    <location>
        <begin position="162"/>
        <end position="181"/>
    </location>
</feature>
<evidence type="ECO:0000313" key="6">
    <source>
        <dbReference type="EMBL" id="MCA9382912.1"/>
    </source>
</evidence>
<keyword evidence="2 4" id="KW-1133">Transmembrane helix</keyword>
<feature type="transmembrane region" description="Helical" evidence="4">
    <location>
        <begin position="134"/>
        <end position="155"/>
    </location>
</feature>
<feature type="domain" description="Major facilitator superfamily (MFS) profile" evidence="5">
    <location>
        <begin position="160"/>
        <end position="373"/>
    </location>
</feature>
<dbReference type="GO" id="GO:0022857">
    <property type="term" value="F:transmembrane transporter activity"/>
    <property type="evidence" value="ECO:0007669"/>
    <property type="project" value="InterPro"/>
</dbReference>
<dbReference type="PROSITE" id="PS50850">
    <property type="entry name" value="MFS"/>
    <property type="match status" value="1"/>
</dbReference>
<evidence type="ECO:0000259" key="5">
    <source>
        <dbReference type="PROSITE" id="PS50850"/>
    </source>
</evidence>
<evidence type="ECO:0000256" key="1">
    <source>
        <dbReference type="ARBA" id="ARBA00022692"/>
    </source>
</evidence>
<sequence>MKNKLLIFTSNYSLFQIGFEMINLYGVVYFYQSFDNSIVIALGSIILLQLGYLSTLLVIVNLLGRLGTRVSMMIGSILFFFSFFPLVKLETDKDIVWIVCWILISMFAKAFHHLPFYYYVSIFTDSKSRGAEMGIVNAISVFFEALAPILGGFTLQRYGISSLAMVSLVIFGLSIIPLFFLDNYHFKPSTSIRKIMKLHSAKQLVRLHVVNELQANSNIAWYIYVFILIGANFTKLGTIFTIVIIISAIISYSVGKFLDHHNRRKIMHMEGFISALAWLLRAITTTFGMVIITDTIFKVNRYIKDELVDVLNLDLLTHEGHSEIIDDVILLRQVAVNIAIILSLSVSLLLVYYFGFEVAFFFSAFASLFFLIV</sequence>
<evidence type="ECO:0000256" key="3">
    <source>
        <dbReference type="ARBA" id="ARBA00023136"/>
    </source>
</evidence>
<feature type="transmembrane region" description="Helical" evidence="4">
    <location>
        <begin position="70"/>
        <end position="87"/>
    </location>
</feature>
<dbReference type="InterPro" id="IPR011701">
    <property type="entry name" value="MFS"/>
</dbReference>
<dbReference type="Gene3D" id="1.20.1250.20">
    <property type="entry name" value="MFS general substrate transporter like domains"/>
    <property type="match status" value="2"/>
</dbReference>
<feature type="transmembrane region" description="Helical" evidence="4">
    <location>
        <begin position="38"/>
        <end position="64"/>
    </location>
</feature>
<dbReference type="InterPro" id="IPR036259">
    <property type="entry name" value="MFS_trans_sf"/>
</dbReference>
<dbReference type="InterPro" id="IPR020846">
    <property type="entry name" value="MFS_dom"/>
</dbReference>
<accession>A0A955L4M1</accession>
<feature type="transmembrane region" description="Helical" evidence="4">
    <location>
        <begin position="221"/>
        <end position="250"/>
    </location>
</feature>
<reference evidence="6" key="1">
    <citation type="submission" date="2020-04" db="EMBL/GenBank/DDBJ databases">
        <authorList>
            <person name="Zhang T."/>
        </authorList>
    </citation>
    <scope>NUCLEOTIDE SEQUENCE</scope>
    <source>
        <strain evidence="6">HKST-UBA14</strain>
    </source>
</reference>
<dbReference type="Proteomes" id="UP000783287">
    <property type="component" value="Unassembled WGS sequence"/>
</dbReference>
<dbReference type="EMBL" id="JAGQLK010000012">
    <property type="protein sequence ID" value="MCA9382912.1"/>
    <property type="molecule type" value="Genomic_DNA"/>
</dbReference>
<feature type="transmembrane region" description="Helical" evidence="4">
    <location>
        <begin position="94"/>
        <end position="114"/>
    </location>
</feature>
<feature type="transmembrane region" description="Helical" evidence="4">
    <location>
        <begin position="271"/>
        <end position="292"/>
    </location>
</feature>
<comment type="caution">
    <text evidence="6">The sequence shown here is derived from an EMBL/GenBank/DDBJ whole genome shotgun (WGS) entry which is preliminary data.</text>
</comment>
<name>A0A955L4M1_9BACT</name>
<evidence type="ECO:0000256" key="4">
    <source>
        <dbReference type="SAM" id="Phobius"/>
    </source>
</evidence>
<protein>
    <submittedName>
        <fullName evidence="6">MFS transporter</fullName>
    </submittedName>
</protein>
<keyword evidence="3 4" id="KW-0472">Membrane</keyword>
<feature type="transmembrane region" description="Helical" evidence="4">
    <location>
        <begin position="12"/>
        <end position="31"/>
    </location>
</feature>
<organism evidence="6 7">
    <name type="scientific">Candidatus Dojkabacteria bacterium</name>
    <dbReference type="NCBI Taxonomy" id="2099670"/>
    <lineage>
        <taxon>Bacteria</taxon>
        <taxon>Candidatus Dojkabacteria</taxon>
    </lineage>
</organism>